<evidence type="ECO:0000256" key="1">
    <source>
        <dbReference type="SAM" id="Phobius"/>
    </source>
</evidence>
<reference evidence="2 3" key="1">
    <citation type="journal article" date="2016" name="Nat. Commun.">
        <title>Thousands of microbial genomes shed light on interconnected biogeochemical processes in an aquifer system.</title>
        <authorList>
            <person name="Anantharaman K."/>
            <person name="Brown C.T."/>
            <person name="Hug L.A."/>
            <person name="Sharon I."/>
            <person name="Castelle C.J."/>
            <person name="Probst A.J."/>
            <person name="Thomas B.C."/>
            <person name="Singh A."/>
            <person name="Wilkins M.J."/>
            <person name="Karaoz U."/>
            <person name="Brodie E.L."/>
            <person name="Williams K.H."/>
            <person name="Hubbard S.S."/>
            <person name="Banfield J.F."/>
        </authorList>
    </citation>
    <scope>NUCLEOTIDE SEQUENCE [LARGE SCALE GENOMIC DNA]</scope>
</reference>
<sequence>MKKLKAFISRKRIFLGFLILAPEFWWIIFKLPEVFRDLLKLPFYLNQKIFTVFTEERLVAVGLMRWANIDDSGWLQIFSKVIYNRLDLIIDEFFNFLSYISPRIYFQAGDGSIFTPPGIEPLPILLFPLFLFGLINSIKKNKTKPFLFLFIFTLVAYSTGIKNFSFLLPIALIFIWFSSQGFLALNKKHKSLFIGLLIVYSIFLGGRMIWLS</sequence>
<accession>A0A1F7Y344</accession>
<protein>
    <recommendedName>
        <fullName evidence="4">Glycosyltransferase RgtA/B/C/D-like domain-containing protein</fullName>
    </recommendedName>
</protein>
<keyword evidence="1" id="KW-0472">Membrane</keyword>
<name>A0A1F7Y344_9BACT</name>
<dbReference type="Proteomes" id="UP000178419">
    <property type="component" value="Unassembled WGS sequence"/>
</dbReference>
<feature type="transmembrane region" description="Helical" evidence="1">
    <location>
        <begin position="121"/>
        <end position="138"/>
    </location>
</feature>
<dbReference type="EMBL" id="MGGE01000008">
    <property type="protein sequence ID" value="OGM21734.1"/>
    <property type="molecule type" value="Genomic_DNA"/>
</dbReference>
<keyword evidence="1" id="KW-1133">Transmembrane helix</keyword>
<evidence type="ECO:0000313" key="2">
    <source>
        <dbReference type="EMBL" id="OGM21734.1"/>
    </source>
</evidence>
<evidence type="ECO:0008006" key="4">
    <source>
        <dbReference type="Google" id="ProtNLM"/>
    </source>
</evidence>
<feature type="transmembrane region" description="Helical" evidence="1">
    <location>
        <begin position="12"/>
        <end position="29"/>
    </location>
</feature>
<dbReference type="AlphaFoldDB" id="A0A1F7Y344"/>
<keyword evidence="1" id="KW-0812">Transmembrane</keyword>
<organism evidence="2 3">
    <name type="scientific">Candidatus Woesebacteria bacterium RIFCSPHIGHO2_01_FULL_38_9</name>
    <dbReference type="NCBI Taxonomy" id="1802492"/>
    <lineage>
        <taxon>Bacteria</taxon>
        <taxon>Candidatus Woeseibacteriota</taxon>
    </lineage>
</organism>
<gene>
    <name evidence="2" type="ORF">A2714_05540</name>
</gene>
<comment type="caution">
    <text evidence="2">The sequence shown here is derived from an EMBL/GenBank/DDBJ whole genome shotgun (WGS) entry which is preliminary data.</text>
</comment>
<proteinExistence type="predicted"/>
<evidence type="ECO:0000313" key="3">
    <source>
        <dbReference type="Proteomes" id="UP000178419"/>
    </source>
</evidence>
<feature type="transmembrane region" description="Helical" evidence="1">
    <location>
        <begin position="192"/>
        <end position="210"/>
    </location>
</feature>
<feature type="transmembrane region" description="Helical" evidence="1">
    <location>
        <begin position="145"/>
        <end position="161"/>
    </location>
</feature>